<evidence type="ECO:0000259" key="12">
    <source>
        <dbReference type="PROSITE" id="PS50111"/>
    </source>
</evidence>
<proteinExistence type="inferred from homology"/>
<dbReference type="Gene3D" id="6.10.340.10">
    <property type="match status" value="1"/>
</dbReference>
<feature type="transmembrane region" description="Helical" evidence="11">
    <location>
        <begin position="12"/>
        <end position="33"/>
    </location>
</feature>
<reference evidence="14" key="1">
    <citation type="submission" date="2010-12" db="EMBL/GenBank/DDBJ databases">
        <title>Complete sequence of Bacillus cellulosilyticus DSM 2522.</title>
        <authorList>
            <consortium name="US DOE Joint Genome Institute"/>
            <person name="Lucas S."/>
            <person name="Copeland A."/>
            <person name="Lapidus A."/>
            <person name="Cheng J.-F."/>
            <person name="Bruce D."/>
            <person name="Goodwin L."/>
            <person name="Pitluck S."/>
            <person name="Chertkov O."/>
            <person name="Detter J.C."/>
            <person name="Han C."/>
            <person name="Tapia R."/>
            <person name="Land M."/>
            <person name="Hauser L."/>
            <person name="Jeffries C."/>
            <person name="Kyrpides N."/>
            <person name="Ivanova N."/>
            <person name="Mikhailova N."/>
            <person name="Brumm P."/>
            <person name="Mead D."/>
            <person name="Woyke T."/>
        </authorList>
    </citation>
    <scope>NUCLEOTIDE SEQUENCE [LARGE SCALE GENOMIC DNA]</scope>
    <source>
        <strain evidence="14">DSM 2522</strain>
    </source>
</reference>
<dbReference type="HOGENOM" id="CLU_000445_107_19_9"/>
<name>E6TRU7_EVAC2</name>
<dbReference type="InterPro" id="IPR003660">
    <property type="entry name" value="HAMP_dom"/>
</dbReference>
<feature type="domain" description="HAMP" evidence="13">
    <location>
        <begin position="209"/>
        <end position="261"/>
    </location>
</feature>
<evidence type="ECO:0000256" key="8">
    <source>
        <dbReference type="ARBA" id="ARBA00023224"/>
    </source>
</evidence>
<dbReference type="Gene3D" id="1.10.287.950">
    <property type="entry name" value="Methyl-accepting chemotaxis protein"/>
    <property type="match status" value="1"/>
</dbReference>
<evidence type="ECO:0000313" key="14">
    <source>
        <dbReference type="EMBL" id="ADU29470.1"/>
    </source>
</evidence>
<dbReference type="SUPFAM" id="SSF103190">
    <property type="entry name" value="Sensory domain-like"/>
    <property type="match status" value="1"/>
</dbReference>
<dbReference type="InterPro" id="IPR029151">
    <property type="entry name" value="Sensor-like_sf"/>
</dbReference>
<evidence type="ECO:0000256" key="6">
    <source>
        <dbReference type="ARBA" id="ARBA00022989"/>
    </source>
</evidence>
<comment type="similarity">
    <text evidence="9">Belongs to the methyl-accepting chemotaxis (MCP) protein family.</text>
</comment>
<sequence length="566" mass="61089">MGNFLKHFKISTKLNMIMLSILIIFAFVVGFVVQQQVTEGVKGAAAEKAANDLELANYMLNYYYPGDWDLRDGALYKGNEVMNEDFEIADKIGETTGGLVTIFQENMPITTNLLINDERAISSEATGTTVEVVLENGENLYGEANILGTDMQTAYMPLRTSSGEVVGMLFIGASQEFINETIASIMGVVSIVLGLIIIFAVAIIFLYSRNMAKRLNRVNNALESAGHGDFTAEITDKSGDEIGSLTTSYNRMKDNLKDLIQQVAETSHHVASSAEQLTASALETRAATDTITESIQKVAVGSEQQLENTKTTSDVVINISSGIDQMATHIEEVNRTSTNLSTKASDGSNVIDKTVQQMNTIQMRTTSTAKLVEELGNKSNRIGEIVSLITSVAEQTNLLALNAAIEAARAGEHGKGFAVVADEVRKLAEQSGDSALQITEMIKEIQQDIEESVKAMGDGRLAVEEGIQYVGEAGSSFKNISSSVESVSTQLEEVTKSVRDMTTNTTAMVQSIESIKDSTEEAAGYTQNVASSAEEQNASMEEITASSQTLSKMAEDLQAAIKNFKL</sequence>
<dbReference type="Pfam" id="PF00672">
    <property type="entry name" value="HAMP"/>
    <property type="match status" value="1"/>
</dbReference>
<dbReference type="PROSITE" id="PS50111">
    <property type="entry name" value="CHEMOTAXIS_TRANSDUC_2"/>
    <property type="match status" value="1"/>
</dbReference>
<organism evidence="14 15">
    <name type="scientific">Evansella cellulosilytica (strain ATCC 21833 / DSM 2522 / FERM P-1141 / JCM 9156 / N-4)</name>
    <name type="common">Bacillus cellulosilyticus</name>
    <dbReference type="NCBI Taxonomy" id="649639"/>
    <lineage>
        <taxon>Bacteria</taxon>
        <taxon>Bacillati</taxon>
        <taxon>Bacillota</taxon>
        <taxon>Bacilli</taxon>
        <taxon>Bacillales</taxon>
        <taxon>Bacillaceae</taxon>
        <taxon>Evansella</taxon>
    </lineage>
</organism>
<dbReference type="PANTHER" id="PTHR32089:SF114">
    <property type="entry name" value="METHYL-ACCEPTING CHEMOTAXIS PROTEIN MCPB"/>
    <property type="match status" value="1"/>
</dbReference>
<feature type="domain" description="Methyl-accepting transducer" evidence="12">
    <location>
        <begin position="280"/>
        <end position="516"/>
    </location>
</feature>
<evidence type="ECO:0000256" key="5">
    <source>
        <dbReference type="ARBA" id="ARBA00022692"/>
    </source>
</evidence>
<evidence type="ECO:0000256" key="10">
    <source>
        <dbReference type="PROSITE-ProRule" id="PRU00284"/>
    </source>
</evidence>
<dbReference type="GO" id="GO:0004888">
    <property type="term" value="F:transmembrane signaling receptor activity"/>
    <property type="evidence" value="ECO:0007669"/>
    <property type="project" value="InterPro"/>
</dbReference>
<evidence type="ECO:0000256" key="2">
    <source>
        <dbReference type="ARBA" id="ARBA00022475"/>
    </source>
</evidence>
<keyword evidence="6 11" id="KW-1133">Transmembrane helix</keyword>
<keyword evidence="8 10" id="KW-0807">Transducer</keyword>
<dbReference type="GO" id="GO:0005886">
    <property type="term" value="C:plasma membrane"/>
    <property type="evidence" value="ECO:0007669"/>
    <property type="project" value="UniProtKB-SubCell"/>
</dbReference>
<evidence type="ECO:0000313" key="15">
    <source>
        <dbReference type="Proteomes" id="UP000001401"/>
    </source>
</evidence>
<evidence type="ECO:0000256" key="4">
    <source>
        <dbReference type="ARBA" id="ARBA00022500"/>
    </source>
</evidence>
<protein>
    <submittedName>
        <fullName evidence="14">Methyl-accepting chemotaxis sensory transducer</fullName>
    </submittedName>
</protein>
<keyword evidence="4" id="KW-0145">Chemotaxis</keyword>
<dbReference type="CDD" id="cd11386">
    <property type="entry name" value="MCP_signal"/>
    <property type="match status" value="1"/>
</dbReference>
<gene>
    <name evidence="14" type="ordered locus">Bcell_1205</name>
</gene>
<dbReference type="InterPro" id="IPR004090">
    <property type="entry name" value="Chemotax_Me-accpt_rcpt"/>
</dbReference>
<dbReference type="Pfam" id="PF17202">
    <property type="entry name" value="sCache_3_3"/>
    <property type="match status" value="1"/>
</dbReference>
<dbReference type="KEGG" id="bco:Bcell_1205"/>
<evidence type="ECO:0000256" key="1">
    <source>
        <dbReference type="ARBA" id="ARBA00004651"/>
    </source>
</evidence>
<dbReference type="eggNOG" id="COG0840">
    <property type="taxonomic scope" value="Bacteria"/>
</dbReference>
<dbReference type="SUPFAM" id="SSF58104">
    <property type="entry name" value="Methyl-accepting chemotaxis protein (MCP) signaling domain"/>
    <property type="match status" value="1"/>
</dbReference>
<dbReference type="InterPro" id="IPR033463">
    <property type="entry name" value="sCache_3"/>
</dbReference>
<comment type="subcellular location">
    <subcellularLocation>
        <location evidence="1">Cell membrane</location>
        <topology evidence="1">Multi-pass membrane protein</topology>
    </subcellularLocation>
</comment>
<feature type="transmembrane region" description="Helical" evidence="11">
    <location>
        <begin position="182"/>
        <end position="207"/>
    </location>
</feature>
<dbReference type="InterPro" id="IPR004089">
    <property type="entry name" value="MCPsignal_dom"/>
</dbReference>
<dbReference type="Proteomes" id="UP000001401">
    <property type="component" value="Chromosome"/>
</dbReference>
<keyword evidence="7 11" id="KW-0472">Membrane</keyword>
<keyword evidence="5 11" id="KW-0812">Transmembrane</keyword>
<dbReference type="PANTHER" id="PTHR32089">
    <property type="entry name" value="METHYL-ACCEPTING CHEMOTAXIS PROTEIN MCPB"/>
    <property type="match status" value="1"/>
</dbReference>
<keyword evidence="3" id="KW-0488">Methylation</keyword>
<dbReference type="Pfam" id="PF00015">
    <property type="entry name" value="MCPsignal"/>
    <property type="match status" value="1"/>
</dbReference>
<dbReference type="PRINTS" id="PR00260">
    <property type="entry name" value="CHEMTRNSDUCR"/>
</dbReference>
<evidence type="ECO:0000259" key="13">
    <source>
        <dbReference type="PROSITE" id="PS50885"/>
    </source>
</evidence>
<dbReference type="PROSITE" id="PS50885">
    <property type="entry name" value="HAMP"/>
    <property type="match status" value="1"/>
</dbReference>
<dbReference type="STRING" id="649639.Bcell_1205"/>
<evidence type="ECO:0000256" key="3">
    <source>
        <dbReference type="ARBA" id="ARBA00022481"/>
    </source>
</evidence>
<dbReference type="CDD" id="cd06225">
    <property type="entry name" value="HAMP"/>
    <property type="match status" value="1"/>
</dbReference>
<evidence type="ECO:0000256" key="11">
    <source>
        <dbReference type="SAM" id="Phobius"/>
    </source>
</evidence>
<keyword evidence="15" id="KW-1185">Reference proteome</keyword>
<dbReference type="SMART" id="SM00283">
    <property type="entry name" value="MA"/>
    <property type="match status" value="1"/>
</dbReference>
<accession>E6TRU7</accession>
<dbReference type="EMBL" id="CP002394">
    <property type="protein sequence ID" value="ADU29470.1"/>
    <property type="molecule type" value="Genomic_DNA"/>
</dbReference>
<evidence type="ECO:0000256" key="9">
    <source>
        <dbReference type="ARBA" id="ARBA00029447"/>
    </source>
</evidence>
<dbReference type="SMART" id="SM00304">
    <property type="entry name" value="HAMP"/>
    <property type="match status" value="1"/>
</dbReference>
<dbReference type="GO" id="GO:0006935">
    <property type="term" value="P:chemotaxis"/>
    <property type="evidence" value="ECO:0007669"/>
    <property type="project" value="UniProtKB-KW"/>
</dbReference>
<keyword evidence="2" id="KW-1003">Cell membrane</keyword>
<dbReference type="RefSeq" id="WP_013487811.1">
    <property type="nucleotide sequence ID" value="NC_014829.1"/>
</dbReference>
<dbReference type="GO" id="GO:0007165">
    <property type="term" value="P:signal transduction"/>
    <property type="evidence" value="ECO:0007669"/>
    <property type="project" value="UniProtKB-KW"/>
</dbReference>
<evidence type="ECO:0000256" key="7">
    <source>
        <dbReference type="ARBA" id="ARBA00023136"/>
    </source>
</evidence>
<dbReference type="AlphaFoldDB" id="E6TRU7"/>